<evidence type="ECO:0000256" key="4">
    <source>
        <dbReference type="ARBA" id="ARBA00022692"/>
    </source>
</evidence>
<dbReference type="PROSITE" id="PS50928">
    <property type="entry name" value="ABC_TM1"/>
    <property type="match status" value="1"/>
</dbReference>
<keyword evidence="3" id="KW-1003">Cell membrane</keyword>
<keyword evidence="5 7" id="KW-1133">Transmembrane helix</keyword>
<dbReference type="InterPro" id="IPR035906">
    <property type="entry name" value="MetI-like_sf"/>
</dbReference>
<reference evidence="9" key="1">
    <citation type="submission" date="2022-01" db="EMBL/GenBank/DDBJ databases">
        <authorList>
            <person name="Jo J.-H."/>
            <person name="Im W.-T."/>
        </authorList>
    </citation>
    <scope>NUCLEOTIDE SEQUENCE</scope>
    <source>
        <strain evidence="9">I2-34</strain>
    </source>
</reference>
<feature type="transmembrane region" description="Helical" evidence="7">
    <location>
        <begin position="125"/>
        <end position="144"/>
    </location>
</feature>
<feature type="transmembrane region" description="Helical" evidence="7">
    <location>
        <begin position="100"/>
        <end position="119"/>
    </location>
</feature>
<sequence>MKAIVNRSAGLLTEIWLPVAAFAAWWIFSLNSTSMYFPPLARIASELGNILTTRFATDVLPSLQNLGTGLLVSVALGISAGLVLGLVPALYAAASPLLEFMRAIPGVALLPIALFMFGIGPDMKVAIIVFGAVWPVLMNTVDGVRGIDVLVKDVARSYGLGPWNHLWRIILPAASPQIIAGIRVSVALGVILIVASEYIASTEGIGFIELQSARQYHMDVMWAALLLLGILGYAANVLFRVVEHRLLRWHRGLRGTEQGESK</sequence>
<evidence type="ECO:0000256" key="3">
    <source>
        <dbReference type="ARBA" id="ARBA00022475"/>
    </source>
</evidence>
<dbReference type="RefSeq" id="WP_237821840.1">
    <property type="nucleotide sequence ID" value="NZ_JAKLTQ010000010.1"/>
</dbReference>
<name>A0ABS9L8Z1_9MICC</name>
<dbReference type="Pfam" id="PF00528">
    <property type="entry name" value="BPD_transp_1"/>
    <property type="match status" value="1"/>
</dbReference>
<dbReference type="PANTHER" id="PTHR30151">
    <property type="entry name" value="ALKANE SULFONATE ABC TRANSPORTER-RELATED, MEMBRANE SUBUNIT"/>
    <property type="match status" value="1"/>
</dbReference>
<comment type="subcellular location">
    <subcellularLocation>
        <location evidence="1 7">Cell membrane</location>
        <topology evidence="1 7">Multi-pass membrane protein</topology>
    </subcellularLocation>
</comment>
<dbReference type="Proteomes" id="UP001165368">
    <property type="component" value="Unassembled WGS sequence"/>
</dbReference>
<evidence type="ECO:0000256" key="7">
    <source>
        <dbReference type="RuleBase" id="RU363032"/>
    </source>
</evidence>
<dbReference type="Gene3D" id="1.10.3720.10">
    <property type="entry name" value="MetI-like"/>
    <property type="match status" value="1"/>
</dbReference>
<keyword evidence="2 7" id="KW-0813">Transport</keyword>
<keyword evidence="10" id="KW-1185">Reference proteome</keyword>
<feature type="transmembrane region" description="Helical" evidence="7">
    <location>
        <begin position="178"/>
        <end position="200"/>
    </location>
</feature>
<dbReference type="SUPFAM" id="SSF161098">
    <property type="entry name" value="MetI-like"/>
    <property type="match status" value="1"/>
</dbReference>
<evidence type="ECO:0000256" key="5">
    <source>
        <dbReference type="ARBA" id="ARBA00022989"/>
    </source>
</evidence>
<gene>
    <name evidence="9" type="ORF">LVY72_13860</name>
</gene>
<keyword evidence="6 7" id="KW-0472">Membrane</keyword>
<evidence type="ECO:0000259" key="8">
    <source>
        <dbReference type="PROSITE" id="PS50928"/>
    </source>
</evidence>
<organism evidence="9 10">
    <name type="scientific">Arthrobacter hankyongi</name>
    <dbReference type="NCBI Taxonomy" id="2904801"/>
    <lineage>
        <taxon>Bacteria</taxon>
        <taxon>Bacillati</taxon>
        <taxon>Actinomycetota</taxon>
        <taxon>Actinomycetes</taxon>
        <taxon>Micrococcales</taxon>
        <taxon>Micrococcaceae</taxon>
        <taxon>Arthrobacter</taxon>
    </lineage>
</organism>
<dbReference type="InterPro" id="IPR000515">
    <property type="entry name" value="MetI-like"/>
</dbReference>
<comment type="caution">
    <text evidence="9">The sequence shown here is derived from an EMBL/GenBank/DDBJ whole genome shotgun (WGS) entry which is preliminary data.</text>
</comment>
<protein>
    <submittedName>
        <fullName evidence="9">ABC transporter permease</fullName>
    </submittedName>
</protein>
<accession>A0ABS9L8Z1</accession>
<feature type="transmembrane region" description="Helical" evidence="7">
    <location>
        <begin position="70"/>
        <end position="93"/>
    </location>
</feature>
<evidence type="ECO:0000256" key="6">
    <source>
        <dbReference type="ARBA" id="ARBA00023136"/>
    </source>
</evidence>
<evidence type="ECO:0000313" key="10">
    <source>
        <dbReference type="Proteomes" id="UP001165368"/>
    </source>
</evidence>
<proteinExistence type="inferred from homology"/>
<dbReference type="CDD" id="cd06261">
    <property type="entry name" value="TM_PBP2"/>
    <property type="match status" value="1"/>
</dbReference>
<evidence type="ECO:0000256" key="1">
    <source>
        <dbReference type="ARBA" id="ARBA00004651"/>
    </source>
</evidence>
<dbReference type="EMBL" id="JAKLTQ010000010">
    <property type="protein sequence ID" value="MCG2622983.1"/>
    <property type="molecule type" value="Genomic_DNA"/>
</dbReference>
<comment type="similarity">
    <text evidence="7">Belongs to the binding-protein-dependent transport system permease family.</text>
</comment>
<evidence type="ECO:0000256" key="2">
    <source>
        <dbReference type="ARBA" id="ARBA00022448"/>
    </source>
</evidence>
<evidence type="ECO:0000313" key="9">
    <source>
        <dbReference type="EMBL" id="MCG2622983.1"/>
    </source>
</evidence>
<dbReference type="PANTHER" id="PTHR30151:SF25">
    <property type="entry name" value="TAURINE TRANSPORT SYSTEM PERMEASE PROTEIN TAUC"/>
    <property type="match status" value="1"/>
</dbReference>
<feature type="transmembrane region" description="Helical" evidence="7">
    <location>
        <begin position="220"/>
        <end position="242"/>
    </location>
</feature>
<keyword evidence="4 7" id="KW-0812">Transmembrane</keyword>
<feature type="domain" description="ABC transmembrane type-1" evidence="8">
    <location>
        <begin position="59"/>
        <end position="239"/>
    </location>
</feature>
<feature type="transmembrane region" description="Helical" evidence="7">
    <location>
        <begin position="9"/>
        <end position="28"/>
    </location>
</feature>